<keyword evidence="1" id="KW-0812">Transmembrane</keyword>
<gene>
    <name evidence="2" type="ORF">MQN93_04110</name>
</gene>
<name>A0ABS9XA27_9ACTN</name>
<feature type="transmembrane region" description="Helical" evidence="1">
    <location>
        <begin position="61"/>
        <end position="79"/>
    </location>
</feature>
<organism evidence="2 3">
    <name type="scientific">Streptomyces spinosisporus</name>
    <dbReference type="NCBI Taxonomy" id="2927582"/>
    <lineage>
        <taxon>Bacteria</taxon>
        <taxon>Bacillati</taxon>
        <taxon>Actinomycetota</taxon>
        <taxon>Actinomycetes</taxon>
        <taxon>Kitasatosporales</taxon>
        <taxon>Streptomycetaceae</taxon>
        <taxon>Streptomyces</taxon>
    </lineage>
</organism>
<evidence type="ECO:0008006" key="4">
    <source>
        <dbReference type="Google" id="ProtNLM"/>
    </source>
</evidence>
<feature type="transmembrane region" description="Helical" evidence="1">
    <location>
        <begin position="35"/>
        <end position="54"/>
    </location>
</feature>
<proteinExistence type="predicted"/>
<evidence type="ECO:0000313" key="3">
    <source>
        <dbReference type="Proteomes" id="UP001165270"/>
    </source>
</evidence>
<keyword evidence="3" id="KW-1185">Reference proteome</keyword>
<dbReference type="Proteomes" id="UP001165270">
    <property type="component" value="Unassembled WGS sequence"/>
</dbReference>
<accession>A0ABS9XA27</accession>
<dbReference type="RefSeq" id="WP_242708324.1">
    <property type="nucleotide sequence ID" value="NZ_JALDAX010000001.1"/>
</dbReference>
<sequence>MTAGWCSRTLRAAVFAAVCVPLAALGHVLMSGNDVPAWVLAAGLAATGTVGWCLAGRERGLPLIVAVVVAAQTVLHEAFSLAQSSSGGAASNGMKSMDMGSMHMGSMHMGSMQMGSMPMDSMDMGSMPMDSMDMGHMDMGRMPHTGPMAHSMDGWGSSYGMLAAHLLAALLTGLWLAYGEKAAFRILRAVAARLAAPLRLLLALPPALDRPRVHPRRPRSDRAPSLRLLVHAITSRGPPAGTAVV</sequence>
<reference evidence="2" key="1">
    <citation type="submission" date="2022-03" db="EMBL/GenBank/DDBJ databases">
        <title>Streptomyces 7R015 and 7R016 isolated from Barleria lupulina in Thailand.</title>
        <authorList>
            <person name="Kanchanasin P."/>
            <person name="Phongsopitanun W."/>
            <person name="Tanasupawat S."/>
        </authorList>
    </citation>
    <scope>NUCLEOTIDE SEQUENCE</scope>
    <source>
        <strain evidence="2">7R016</strain>
    </source>
</reference>
<comment type="caution">
    <text evidence="2">The sequence shown here is derived from an EMBL/GenBank/DDBJ whole genome shotgun (WGS) entry which is preliminary data.</text>
</comment>
<evidence type="ECO:0000256" key="1">
    <source>
        <dbReference type="SAM" id="Phobius"/>
    </source>
</evidence>
<protein>
    <recommendedName>
        <fullName evidence="4">Integral-membrane protein</fullName>
    </recommendedName>
</protein>
<dbReference type="EMBL" id="JALDAX010000001">
    <property type="protein sequence ID" value="MCI3238904.1"/>
    <property type="molecule type" value="Genomic_DNA"/>
</dbReference>
<feature type="transmembrane region" description="Helical" evidence="1">
    <location>
        <begin position="158"/>
        <end position="178"/>
    </location>
</feature>
<feature type="transmembrane region" description="Helical" evidence="1">
    <location>
        <begin position="12"/>
        <end position="29"/>
    </location>
</feature>
<keyword evidence="1" id="KW-0472">Membrane</keyword>
<evidence type="ECO:0000313" key="2">
    <source>
        <dbReference type="EMBL" id="MCI3238904.1"/>
    </source>
</evidence>
<keyword evidence="1" id="KW-1133">Transmembrane helix</keyword>